<organism evidence="2 3">
    <name type="scientific">Candidatus Ishikawaella capsulata Mpkobe</name>
    <dbReference type="NCBI Taxonomy" id="476281"/>
    <lineage>
        <taxon>Bacteria</taxon>
        <taxon>Pseudomonadati</taxon>
        <taxon>Pseudomonadota</taxon>
        <taxon>Gammaproteobacteria</taxon>
        <taxon>Enterobacterales</taxon>
        <taxon>Enterobacteriaceae</taxon>
        <taxon>Candidatus Ishikawella</taxon>
    </lineage>
</organism>
<evidence type="ECO:0000256" key="1">
    <source>
        <dbReference type="ARBA" id="ARBA00023239"/>
    </source>
</evidence>
<evidence type="ECO:0000313" key="2">
    <source>
        <dbReference type="EMBL" id="BAH83058.1"/>
    </source>
</evidence>
<accession>C5WCK2</accession>
<reference evidence="2 3" key="1">
    <citation type="journal article" date="2011" name="Genome Biol. Evol.">
        <title>Reductive evolution of bacterial genome in insect gut environment.</title>
        <authorList>
            <person name="Nikoh N."/>
            <person name="Hosokawa T."/>
            <person name="Ohshima K."/>
            <person name="Hattori M."/>
            <person name="Fukatsu T."/>
        </authorList>
    </citation>
    <scope>NUCLEOTIDE SEQUENCE [LARGE SCALE GENOMIC DNA]</scope>
    <source>
        <strain evidence="2 3">Mpkobe</strain>
    </source>
</reference>
<dbReference type="InterPro" id="IPR029069">
    <property type="entry name" value="HotDog_dom_sf"/>
</dbReference>
<dbReference type="EMBL" id="AP010872">
    <property type="protein sequence ID" value="BAH83058.1"/>
    <property type="molecule type" value="Genomic_DNA"/>
</dbReference>
<dbReference type="HOGENOM" id="CLU_2895622_0_0_6"/>
<proteinExistence type="predicted"/>
<dbReference type="Proteomes" id="UP000061704">
    <property type="component" value="Chromosome"/>
</dbReference>
<dbReference type="KEGG" id="icp:ICMP_198"/>
<gene>
    <name evidence="2" type="primary">fabZ</name>
    <name evidence="2" type="ORF">ICMP_198</name>
</gene>
<keyword evidence="1" id="KW-0456">Lyase</keyword>
<dbReference type="Pfam" id="PF07977">
    <property type="entry name" value="FabA"/>
    <property type="match status" value="1"/>
</dbReference>
<dbReference type="PANTHER" id="PTHR30272:SF1">
    <property type="entry name" value="3-HYDROXYACYL-[ACYL-CARRIER-PROTEIN] DEHYDRATASE"/>
    <property type="match status" value="1"/>
</dbReference>
<dbReference type="GO" id="GO:0016829">
    <property type="term" value="F:lyase activity"/>
    <property type="evidence" value="ECO:0007669"/>
    <property type="project" value="UniProtKB-KW"/>
</dbReference>
<dbReference type="AlphaFoldDB" id="C5WCK2"/>
<protein>
    <submittedName>
        <fullName evidence="2">(3R)-hydroxymyristoyl ACP dehydratase</fullName>
    </submittedName>
</protein>
<keyword evidence="3" id="KW-1185">Reference proteome</keyword>
<dbReference type="InterPro" id="IPR013114">
    <property type="entry name" value="FabA_FabZ"/>
</dbReference>
<name>C5WCK2_9ENTR</name>
<dbReference type="SUPFAM" id="SSF54637">
    <property type="entry name" value="Thioesterase/thiol ester dehydrase-isomerase"/>
    <property type="match status" value="1"/>
</dbReference>
<dbReference type="Gene3D" id="3.10.129.10">
    <property type="entry name" value="Hotdog Thioesterase"/>
    <property type="match status" value="1"/>
</dbReference>
<dbReference type="PANTHER" id="PTHR30272">
    <property type="entry name" value="3-HYDROXYACYL-[ACYL-CARRIER-PROTEIN] DEHYDRATASE"/>
    <property type="match status" value="1"/>
</dbReference>
<dbReference type="STRING" id="476281.ICMP_198"/>
<sequence length="62" mass="7630">MKINEIHQLKIEDILPHRYPFLFIDRVLEFKKNKYICALKNISMNEQIFQGHFPKKKFFQGY</sequence>
<evidence type="ECO:0000313" key="3">
    <source>
        <dbReference type="Proteomes" id="UP000061704"/>
    </source>
</evidence>